<evidence type="ECO:0000256" key="2">
    <source>
        <dbReference type="SAM" id="SignalP"/>
    </source>
</evidence>
<accession>A0ABY4SCX5</accession>
<protein>
    <submittedName>
        <fullName evidence="4">PEP-CTERM sorting domain-containing protein</fullName>
    </submittedName>
</protein>
<evidence type="ECO:0000313" key="4">
    <source>
        <dbReference type="EMBL" id="URI09573.1"/>
    </source>
</evidence>
<proteinExistence type="predicted"/>
<name>A0ABY4SCX5_AQUTE</name>
<keyword evidence="1" id="KW-0472">Membrane</keyword>
<evidence type="ECO:0000313" key="5">
    <source>
        <dbReference type="Proteomes" id="UP001056201"/>
    </source>
</evidence>
<keyword evidence="5" id="KW-1185">Reference proteome</keyword>
<organism evidence="4 5">
    <name type="scientific">Aquincola tertiaricarbonis</name>
    <dbReference type="NCBI Taxonomy" id="391953"/>
    <lineage>
        <taxon>Bacteria</taxon>
        <taxon>Pseudomonadati</taxon>
        <taxon>Pseudomonadota</taxon>
        <taxon>Betaproteobacteria</taxon>
        <taxon>Burkholderiales</taxon>
        <taxon>Sphaerotilaceae</taxon>
        <taxon>Aquincola</taxon>
    </lineage>
</organism>
<keyword evidence="1" id="KW-0812">Transmembrane</keyword>
<gene>
    <name evidence="4" type="ORF">MW290_28875</name>
</gene>
<feature type="signal peptide" evidence="2">
    <location>
        <begin position="1"/>
        <end position="27"/>
    </location>
</feature>
<keyword evidence="1" id="KW-1133">Transmembrane helix</keyword>
<dbReference type="NCBIfam" id="TIGR02595">
    <property type="entry name" value="PEP_CTERM"/>
    <property type="match status" value="1"/>
</dbReference>
<dbReference type="EMBL" id="CP097636">
    <property type="protein sequence ID" value="URI09573.1"/>
    <property type="molecule type" value="Genomic_DNA"/>
</dbReference>
<reference evidence="4" key="1">
    <citation type="submission" date="2022-05" db="EMBL/GenBank/DDBJ databases">
        <title>An RpoN-dependent PEP-CTERM gene is involved in floc formation of an Aquincola tertiaricarbonis strain.</title>
        <authorList>
            <person name="Qiu D."/>
            <person name="Xia M."/>
        </authorList>
    </citation>
    <scope>NUCLEOTIDE SEQUENCE</scope>
    <source>
        <strain evidence="4">RN12</strain>
    </source>
</reference>
<feature type="chain" id="PRO_5046564879" evidence="2">
    <location>
        <begin position="28"/>
        <end position="353"/>
    </location>
</feature>
<feature type="transmembrane region" description="Helical" evidence="1">
    <location>
        <begin position="330"/>
        <end position="346"/>
    </location>
</feature>
<feature type="domain" description="Ice-binding protein C-terminal" evidence="3">
    <location>
        <begin position="325"/>
        <end position="349"/>
    </location>
</feature>
<evidence type="ECO:0000256" key="1">
    <source>
        <dbReference type="SAM" id="Phobius"/>
    </source>
</evidence>
<dbReference type="Pfam" id="PF07589">
    <property type="entry name" value="PEP-CTERM"/>
    <property type="match status" value="1"/>
</dbReference>
<dbReference type="InterPro" id="IPR013424">
    <property type="entry name" value="Ice-binding_C"/>
</dbReference>
<keyword evidence="2" id="KW-0732">Signal</keyword>
<sequence length="353" mass="37382">MTSPNRRTALSPFTALALLALQAPASAVVSTPPLDYWAYNNTYGSVYIDTSSPALGDFTANFDLGRQYRSWDYTTGTLAPVTTQVDIQTNASPAGADPLYDLVTSGGQYGFAFNGIASATPGGLHTQMTVRSTDINGVAVPGSPNARLFGYASAHVSEQYLITSSTRPAGSYGALLVGITLEGSFANTELGSAYTSLYASAQFTDSSDVNFESSFQVTASDTAWSQPWTGSQTVYKKLLFQYGTPFSLSLDQWTSVYDNGTADFSHTGQISSIEIPFASTLQTGAMQQGLGTLDSLYGHVFNSATADAQNTNWDFGNNGGGFTPPVPEPATYALMLGGLAAVALLARRRLPRR</sequence>
<evidence type="ECO:0000259" key="3">
    <source>
        <dbReference type="Pfam" id="PF07589"/>
    </source>
</evidence>
<dbReference type="Proteomes" id="UP001056201">
    <property type="component" value="Chromosome 2"/>
</dbReference>